<feature type="domain" description="Radical SAM core" evidence="11">
    <location>
        <begin position="13"/>
        <end position="232"/>
    </location>
</feature>
<evidence type="ECO:0000256" key="6">
    <source>
        <dbReference type="ARBA" id="ARBA00022723"/>
    </source>
</evidence>
<dbReference type="InterPro" id="IPR013785">
    <property type="entry name" value="Aldolase_TIM"/>
</dbReference>
<dbReference type="EMBL" id="SGJP01000034">
    <property type="protein sequence ID" value="NFA61554.1"/>
    <property type="molecule type" value="Genomic_DNA"/>
</dbReference>
<organism evidence="12 13">
    <name type="scientific">Clostridium botulinum</name>
    <dbReference type="NCBI Taxonomy" id="1491"/>
    <lineage>
        <taxon>Bacteria</taxon>
        <taxon>Bacillati</taxon>
        <taxon>Bacillota</taxon>
        <taxon>Clostridia</taxon>
        <taxon>Eubacteriales</taxon>
        <taxon>Clostridiaceae</taxon>
        <taxon>Clostridium</taxon>
    </lineage>
</organism>
<dbReference type="InterPro" id="IPR034457">
    <property type="entry name" value="Organic_radical-activating"/>
</dbReference>
<dbReference type="AlphaFoldDB" id="A0A6M0T1Z9"/>
<evidence type="ECO:0000256" key="7">
    <source>
        <dbReference type="ARBA" id="ARBA00023002"/>
    </source>
</evidence>
<dbReference type="PANTHER" id="PTHR30352">
    <property type="entry name" value="PYRUVATE FORMATE-LYASE-ACTIVATING ENZYME"/>
    <property type="match status" value="1"/>
</dbReference>
<evidence type="ECO:0000313" key="12">
    <source>
        <dbReference type="EMBL" id="NFA61554.1"/>
    </source>
</evidence>
<accession>A0A6M0T1Z9</accession>
<evidence type="ECO:0000256" key="2">
    <source>
        <dbReference type="ARBA" id="ARBA00009777"/>
    </source>
</evidence>
<dbReference type="NCBIfam" id="TIGR02493">
    <property type="entry name" value="PFLA"/>
    <property type="match status" value="1"/>
</dbReference>
<dbReference type="InterPro" id="IPR001989">
    <property type="entry name" value="Radical_activat_CS"/>
</dbReference>
<keyword evidence="4 10" id="KW-0004">4Fe-4S</keyword>
<keyword evidence="6 10" id="KW-0479">Metal-binding</keyword>
<evidence type="ECO:0000256" key="10">
    <source>
        <dbReference type="RuleBase" id="RU362053"/>
    </source>
</evidence>
<dbReference type="SUPFAM" id="SSF102114">
    <property type="entry name" value="Radical SAM enzymes"/>
    <property type="match status" value="1"/>
</dbReference>
<dbReference type="PROSITE" id="PS51918">
    <property type="entry name" value="RADICAL_SAM"/>
    <property type="match status" value="1"/>
</dbReference>
<name>A0A6M0T1Z9_CLOBO</name>
<comment type="caution">
    <text evidence="12">The sequence shown here is derived from an EMBL/GenBank/DDBJ whole genome shotgun (WGS) entry which is preliminary data.</text>
</comment>
<dbReference type="GO" id="GO:0043365">
    <property type="term" value="F:[formate-C-acetyltransferase]-activating enzyme activity"/>
    <property type="evidence" value="ECO:0007669"/>
    <property type="project" value="UniProtKB-UniRule"/>
</dbReference>
<keyword evidence="12" id="KW-0456">Lyase</keyword>
<gene>
    <name evidence="12" type="primary">pflA</name>
    <name evidence="12" type="ORF">EXM42_14530</name>
</gene>
<dbReference type="InterPro" id="IPR007197">
    <property type="entry name" value="rSAM"/>
</dbReference>
<evidence type="ECO:0000256" key="4">
    <source>
        <dbReference type="ARBA" id="ARBA00022485"/>
    </source>
</evidence>
<dbReference type="GO" id="GO:0051539">
    <property type="term" value="F:4 iron, 4 sulfur cluster binding"/>
    <property type="evidence" value="ECO:0007669"/>
    <property type="project" value="UniProtKB-UniRule"/>
</dbReference>
<evidence type="ECO:0000256" key="9">
    <source>
        <dbReference type="ARBA" id="ARBA00023014"/>
    </source>
</evidence>
<comment type="cofactor">
    <cofactor evidence="10">
        <name>[4Fe-4S] cluster</name>
        <dbReference type="ChEBI" id="CHEBI:49883"/>
    </cofactor>
    <text evidence="10">Binds 1 [4Fe-4S] cluster. The cluster is coordinated with 3 cysteines and an exchangeable S-adenosyl-L-methionine.</text>
</comment>
<protein>
    <recommendedName>
        <fullName evidence="3 10">Pyruvate formate-lyase-activating enzyme</fullName>
        <ecNumber evidence="10">1.97.1.4</ecNumber>
    </recommendedName>
</protein>
<sequence length="232" mass="26757">MGKIHSIETMGLVDGPGIRVIVFFQGCQLRCIYCHNPDTWDLNSGIEISSDEILKKVSRYKPYFKQVGGITCSGGEPLMQPEFLLEILKKSKNQGIHTVLDTSGVGKGNYEEILKYVDLVILDIKHIDEKEYINICGRNMEEFNKFKNIVNKLNKKLWIRHVIVPGINDNVDHMYKFKEYINNFSNVEKVELLPYHTLGVNKYESMGIEYRLKNVDPLSKEKLEELNKIIST</sequence>
<dbReference type="InterPro" id="IPR012838">
    <property type="entry name" value="PFL1_activating"/>
</dbReference>
<dbReference type="GO" id="GO:0005737">
    <property type="term" value="C:cytoplasm"/>
    <property type="evidence" value="ECO:0007669"/>
    <property type="project" value="UniProtKB-SubCell"/>
</dbReference>
<keyword evidence="10" id="KW-0963">Cytoplasm</keyword>
<dbReference type="Pfam" id="PF04055">
    <property type="entry name" value="Radical_SAM"/>
    <property type="match status" value="1"/>
</dbReference>
<dbReference type="InterPro" id="IPR058240">
    <property type="entry name" value="rSAM_sf"/>
</dbReference>
<reference evidence="12 13" key="1">
    <citation type="submission" date="2019-02" db="EMBL/GenBank/DDBJ databases">
        <title>Genome sequencing of Clostridium botulinum clinical isolates.</title>
        <authorList>
            <person name="Brunt J."/>
            <person name="Van Vliet A.H.M."/>
            <person name="Stringer S.C."/>
            <person name="Grant K.A."/>
            <person name="Carter A.C."/>
            <person name="Peck M.W."/>
        </authorList>
    </citation>
    <scope>NUCLEOTIDE SEQUENCE [LARGE SCALE GENOMIC DNA]</scope>
    <source>
        <strain evidence="12 13">R1125/03</strain>
    </source>
</reference>
<dbReference type="PROSITE" id="PS01087">
    <property type="entry name" value="RADICAL_ACTIVATING"/>
    <property type="match status" value="1"/>
</dbReference>
<evidence type="ECO:0000256" key="1">
    <source>
        <dbReference type="ARBA" id="ARBA00003141"/>
    </source>
</evidence>
<dbReference type="GO" id="GO:0016829">
    <property type="term" value="F:lyase activity"/>
    <property type="evidence" value="ECO:0007669"/>
    <property type="project" value="UniProtKB-KW"/>
</dbReference>
<keyword evidence="7 10" id="KW-0560">Oxidoreductase</keyword>
<keyword evidence="9 10" id="KW-0411">Iron-sulfur</keyword>
<evidence type="ECO:0000256" key="3">
    <source>
        <dbReference type="ARBA" id="ARBA00021356"/>
    </source>
</evidence>
<evidence type="ECO:0000313" key="13">
    <source>
        <dbReference type="Proteomes" id="UP000473089"/>
    </source>
</evidence>
<comment type="similarity">
    <text evidence="2 10">Belongs to the organic radical-activating enzymes family.</text>
</comment>
<dbReference type="SFLD" id="SFLDS00029">
    <property type="entry name" value="Radical_SAM"/>
    <property type="match status" value="1"/>
</dbReference>
<evidence type="ECO:0000259" key="11">
    <source>
        <dbReference type="PROSITE" id="PS51918"/>
    </source>
</evidence>
<evidence type="ECO:0000256" key="5">
    <source>
        <dbReference type="ARBA" id="ARBA00022691"/>
    </source>
</evidence>
<comment type="subcellular location">
    <subcellularLocation>
        <location evidence="10">Cytoplasm</location>
    </subcellularLocation>
</comment>
<keyword evidence="8 10" id="KW-0408">Iron</keyword>
<dbReference type="CDD" id="cd01335">
    <property type="entry name" value="Radical_SAM"/>
    <property type="match status" value="1"/>
</dbReference>
<dbReference type="EC" id="1.97.1.4" evidence="10"/>
<dbReference type="Gene3D" id="3.20.20.70">
    <property type="entry name" value="Aldolase class I"/>
    <property type="match status" value="1"/>
</dbReference>
<keyword evidence="5 10" id="KW-0949">S-adenosyl-L-methionine</keyword>
<comment type="catalytic activity">
    <reaction evidence="10">
        <text>glycyl-[formate C-acetyltransferase] + reduced [flavodoxin] + S-adenosyl-L-methionine = glycin-2-yl radical-[formate C-acetyltransferase] + semiquinone [flavodoxin] + 5'-deoxyadenosine + L-methionine + H(+)</text>
        <dbReference type="Rhea" id="RHEA:19225"/>
        <dbReference type="Rhea" id="RHEA-COMP:10622"/>
        <dbReference type="Rhea" id="RHEA-COMP:12190"/>
        <dbReference type="Rhea" id="RHEA-COMP:12191"/>
        <dbReference type="Rhea" id="RHEA-COMP:14480"/>
        <dbReference type="ChEBI" id="CHEBI:15378"/>
        <dbReference type="ChEBI" id="CHEBI:17319"/>
        <dbReference type="ChEBI" id="CHEBI:29947"/>
        <dbReference type="ChEBI" id="CHEBI:32722"/>
        <dbReference type="ChEBI" id="CHEBI:57618"/>
        <dbReference type="ChEBI" id="CHEBI:57844"/>
        <dbReference type="ChEBI" id="CHEBI:59789"/>
        <dbReference type="ChEBI" id="CHEBI:140311"/>
        <dbReference type="EC" id="1.97.1.4"/>
    </reaction>
</comment>
<dbReference type="SFLD" id="SFLDG01066">
    <property type="entry name" value="organic_radical-activating_enz"/>
    <property type="match status" value="1"/>
</dbReference>
<dbReference type="PANTHER" id="PTHR30352:SF5">
    <property type="entry name" value="PYRUVATE FORMATE-LYASE 1-ACTIVATING ENZYME"/>
    <property type="match status" value="1"/>
</dbReference>
<evidence type="ECO:0000256" key="8">
    <source>
        <dbReference type="ARBA" id="ARBA00023004"/>
    </source>
</evidence>
<dbReference type="Proteomes" id="UP000473089">
    <property type="component" value="Unassembled WGS sequence"/>
</dbReference>
<keyword evidence="12" id="KW-0670">Pyruvate</keyword>
<dbReference type="GO" id="GO:0046872">
    <property type="term" value="F:metal ion binding"/>
    <property type="evidence" value="ECO:0007669"/>
    <property type="project" value="UniProtKB-UniRule"/>
</dbReference>
<comment type="function">
    <text evidence="1 10">Activation of pyruvate formate-lyase under anaerobic conditions by generation of an organic free radical, using S-adenosylmethionine and reduced flavodoxin as cosubstrates to produce 5'-deoxy-adenosine.</text>
</comment>
<proteinExistence type="inferred from homology"/>